<dbReference type="GO" id="GO:0031418">
    <property type="term" value="F:L-ascorbic acid binding"/>
    <property type="evidence" value="ECO:0007669"/>
    <property type="project" value="InterPro"/>
</dbReference>
<dbReference type="PANTHER" id="PTHR12117">
    <property type="entry name" value="HISTONE ACETYLTRANSFERASE COMPLEX"/>
    <property type="match status" value="1"/>
</dbReference>
<dbReference type="EMBL" id="CAJNNW010032905">
    <property type="protein sequence ID" value="CAE8716089.1"/>
    <property type="molecule type" value="Genomic_DNA"/>
</dbReference>
<comment type="caution">
    <text evidence="3">The sequence shown here is derived from an EMBL/GenBank/DDBJ whole genome shotgun (WGS) entry which is preliminary data.</text>
</comment>
<dbReference type="Pfam" id="PF10637">
    <property type="entry name" value="Ofd1_CTDD"/>
    <property type="match status" value="1"/>
</dbReference>
<evidence type="ECO:0000259" key="2">
    <source>
        <dbReference type="Pfam" id="PF10637"/>
    </source>
</evidence>
<dbReference type="InterPro" id="IPR051842">
    <property type="entry name" value="uS12_prolyl_hydroxylase"/>
</dbReference>
<evidence type="ECO:0000256" key="1">
    <source>
        <dbReference type="SAM" id="MobiDB-lite"/>
    </source>
</evidence>
<evidence type="ECO:0000313" key="4">
    <source>
        <dbReference type="Proteomes" id="UP000626109"/>
    </source>
</evidence>
<feature type="region of interest" description="Disordered" evidence="1">
    <location>
        <begin position="189"/>
        <end position="217"/>
    </location>
</feature>
<feature type="non-terminal residue" evidence="3">
    <location>
        <position position="1"/>
    </location>
</feature>
<feature type="non-terminal residue" evidence="3">
    <location>
        <position position="217"/>
    </location>
</feature>
<dbReference type="GO" id="GO:0016706">
    <property type="term" value="F:2-oxoglutarate-dependent dioxygenase activity"/>
    <property type="evidence" value="ECO:0007669"/>
    <property type="project" value="InterPro"/>
</dbReference>
<dbReference type="InterPro" id="IPR043044">
    <property type="entry name" value="TPA1/Ofd1_C"/>
</dbReference>
<reference evidence="3" key="1">
    <citation type="submission" date="2021-02" db="EMBL/GenBank/DDBJ databases">
        <authorList>
            <person name="Dougan E. K."/>
            <person name="Rhodes N."/>
            <person name="Thang M."/>
            <person name="Chan C."/>
        </authorList>
    </citation>
    <scope>NUCLEOTIDE SEQUENCE</scope>
</reference>
<protein>
    <recommendedName>
        <fullName evidence="2">Oxoglutarate/iron-dependent oxygenase C-terminal degradation domain-containing protein</fullName>
    </recommendedName>
</protein>
<proteinExistence type="predicted"/>
<sequence length="217" mass="23242">FLRPEVAARLSTSLEEVDAADGFAPGAEEAAVPQYSAGATDGWELLGPPHLRRYLRYSGKAEAELHEASSSSSLHGRLGNGLQVLAEDLFASRSFRRWLQACTGLEPRAGPKPEVRRFRPGLDYTVAARTLETEKSEVKVAELDATLVFALGDGTARAGGASRSSSDAVGDQLRAAAAERWASEEVGGFESYLAADDEEETAEAQEVYRGQENDGPL</sequence>
<gene>
    <name evidence="3" type="ORF">PGLA2088_LOCUS38916</name>
</gene>
<evidence type="ECO:0000313" key="3">
    <source>
        <dbReference type="EMBL" id="CAE8716089.1"/>
    </source>
</evidence>
<dbReference type="Proteomes" id="UP000626109">
    <property type="component" value="Unassembled WGS sequence"/>
</dbReference>
<dbReference type="InterPro" id="IPR019601">
    <property type="entry name" value="Oxoglutarate/Fe-dep_Oase_C"/>
</dbReference>
<organism evidence="3 4">
    <name type="scientific">Polarella glacialis</name>
    <name type="common">Dinoflagellate</name>
    <dbReference type="NCBI Taxonomy" id="89957"/>
    <lineage>
        <taxon>Eukaryota</taxon>
        <taxon>Sar</taxon>
        <taxon>Alveolata</taxon>
        <taxon>Dinophyceae</taxon>
        <taxon>Suessiales</taxon>
        <taxon>Suessiaceae</taxon>
        <taxon>Polarella</taxon>
    </lineage>
</organism>
<feature type="domain" description="Oxoglutarate/iron-dependent oxygenase C-terminal degradation" evidence="2">
    <location>
        <begin position="1"/>
        <end position="214"/>
    </location>
</feature>
<name>A0A813L2A7_POLGL</name>
<dbReference type="GO" id="GO:0005506">
    <property type="term" value="F:iron ion binding"/>
    <property type="evidence" value="ECO:0007669"/>
    <property type="project" value="InterPro"/>
</dbReference>
<accession>A0A813L2A7</accession>
<dbReference type="Gene3D" id="3.60.130.20">
    <property type="entry name" value="Oxoglutarate/iron-dependent oxygenase, C-terminal degradation domain"/>
    <property type="match status" value="1"/>
</dbReference>
<dbReference type="AlphaFoldDB" id="A0A813L2A7"/>
<dbReference type="PANTHER" id="PTHR12117:SF0">
    <property type="entry name" value="PROLYL 3-HYDROXYLASE OGFOD1"/>
    <property type="match status" value="1"/>
</dbReference>